<evidence type="ECO:0000313" key="1">
    <source>
        <dbReference type="EMBL" id="KAF5764811.1"/>
    </source>
</evidence>
<reference evidence="1 3" key="1">
    <citation type="journal article" date="2017" name="Nature">
        <title>The sunflower genome provides insights into oil metabolism, flowering and Asterid evolution.</title>
        <authorList>
            <person name="Badouin H."/>
            <person name="Gouzy J."/>
            <person name="Grassa C.J."/>
            <person name="Murat F."/>
            <person name="Staton S.E."/>
            <person name="Cottret L."/>
            <person name="Lelandais-Briere C."/>
            <person name="Owens G.L."/>
            <person name="Carrere S."/>
            <person name="Mayjonade B."/>
            <person name="Legrand L."/>
            <person name="Gill N."/>
            <person name="Kane N.C."/>
            <person name="Bowers J.E."/>
            <person name="Hubner S."/>
            <person name="Bellec A."/>
            <person name="Berard A."/>
            <person name="Berges H."/>
            <person name="Blanchet N."/>
            <person name="Boniface M.C."/>
            <person name="Brunel D."/>
            <person name="Catrice O."/>
            <person name="Chaidir N."/>
            <person name="Claudel C."/>
            <person name="Donnadieu C."/>
            <person name="Faraut T."/>
            <person name="Fievet G."/>
            <person name="Helmstetter N."/>
            <person name="King M."/>
            <person name="Knapp S.J."/>
            <person name="Lai Z."/>
            <person name="Le Paslier M.C."/>
            <person name="Lippi Y."/>
            <person name="Lorenzon L."/>
            <person name="Mandel J.R."/>
            <person name="Marage G."/>
            <person name="Marchand G."/>
            <person name="Marquand E."/>
            <person name="Bret-Mestries E."/>
            <person name="Morien E."/>
            <person name="Nambeesan S."/>
            <person name="Nguyen T."/>
            <person name="Pegot-Espagnet P."/>
            <person name="Pouilly N."/>
            <person name="Raftis F."/>
            <person name="Sallet E."/>
            <person name="Schiex T."/>
            <person name="Thomas J."/>
            <person name="Vandecasteele C."/>
            <person name="Vares D."/>
            <person name="Vear F."/>
            <person name="Vautrin S."/>
            <person name="Crespi M."/>
            <person name="Mangin B."/>
            <person name="Burke J.M."/>
            <person name="Salse J."/>
            <person name="Munos S."/>
            <person name="Vincourt P."/>
            <person name="Rieseberg L.H."/>
            <person name="Langlade N.B."/>
        </authorList>
    </citation>
    <scope>NUCLEOTIDE SEQUENCE [LARGE SCALE GENOMIC DNA]</scope>
    <source>
        <strain evidence="3">cv. SF193</strain>
        <tissue evidence="1">Leaves</tissue>
    </source>
</reference>
<evidence type="ECO:0000313" key="3">
    <source>
        <dbReference type="Proteomes" id="UP000215914"/>
    </source>
</evidence>
<organism evidence="2 3">
    <name type="scientific">Helianthus annuus</name>
    <name type="common">Common sunflower</name>
    <dbReference type="NCBI Taxonomy" id="4232"/>
    <lineage>
        <taxon>Eukaryota</taxon>
        <taxon>Viridiplantae</taxon>
        <taxon>Streptophyta</taxon>
        <taxon>Embryophyta</taxon>
        <taxon>Tracheophyta</taxon>
        <taxon>Spermatophyta</taxon>
        <taxon>Magnoliopsida</taxon>
        <taxon>eudicotyledons</taxon>
        <taxon>Gunneridae</taxon>
        <taxon>Pentapetalae</taxon>
        <taxon>asterids</taxon>
        <taxon>campanulids</taxon>
        <taxon>Asterales</taxon>
        <taxon>Asteraceae</taxon>
        <taxon>Asteroideae</taxon>
        <taxon>Heliantheae alliance</taxon>
        <taxon>Heliantheae</taxon>
        <taxon>Helianthus</taxon>
    </lineage>
</organism>
<dbReference type="AlphaFoldDB" id="A0A251T830"/>
<proteinExistence type="predicted"/>
<dbReference type="Proteomes" id="UP000215914">
    <property type="component" value="Chromosome 11"/>
</dbReference>
<keyword evidence="3" id="KW-1185">Reference proteome</keyword>
<dbReference type="EMBL" id="CM007900">
    <property type="protein sequence ID" value="OTG06919.1"/>
    <property type="molecule type" value="Genomic_DNA"/>
</dbReference>
<reference evidence="2" key="2">
    <citation type="submission" date="2017-02" db="EMBL/GenBank/DDBJ databases">
        <title>Sunflower complete genome.</title>
        <authorList>
            <person name="Langlade N."/>
            <person name="Munos S."/>
        </authorList>
    </citation>
    <scope>NUCLEOTIDE SEQUENCE [LARGE SCALE GENOMIC DNA]</scope>
    <source>
        <tissue evidence="2">Leaves</tissue>
    </source>
</reference>
<sequence length="77" mass="9079">MMIAGEDDVAAAHGEEEIEKLHLVITWLVKQKNEDKERLNDLLWGCWLEKERDKVDRDAMLDRMSQIVAMLRATDRR</sequence>
<accession>A0A251T830</accession>
<dbReference type="EMBL" id="MNCJ02000330">
    <property type="protein sequence ID" value="KAF5764811.1"/>
    <property type="molecule type" value="Genomic_DNA"/>
</dbReference>
<dbReference type="Gramene" id="mRNA:HanXRQr2_Chr15g0696371">
    <property type="protein sequence ID" value="mRNA:HanXRQr2_Chr15g0696371"/>
    <property type="gene ID" value="HanXRQr2_Chr15g0696371"/>
</dbReference>
<protein>
    <submittedName>
        <fullName evidence="2">Uncharacterized protein</fullName>
    </submittedName>
</protein>
<name>A0A251T830_HELAN</name>
<evidence type="ECO:0000313" key="2">
    <source>
        <dbReference type="EMBL" id="OTG06919.1"/>
    </source>
</evidence>
<reference evidence="1" key="3">
    <citation type="submission" date="2020-06" db="EMBL/GenBank/DDBJ databases">
        <title>Helianthus annuus Genome sequencing and assembly Release 2.</title>
        <authorList>
            <person name="Gouzy J."/>
            <person name="Langlade N."/>
            <person name="Munos S."/>
        </authorList>
    </citation>
    <scope>NUCLEOTIDE SEQUENCE</scope>
    <source>
        <tissue evidence="1">Leaves</tissue>
    </source>
</reference>
<gene>
    <name evidence="2" type="ORF">HannXRQ_Chr11g0324571</name>
    <name evidence="1" type="ORF">HanXRQr2_Chr15g0696371</name>
</gene>
<dbReference type="InParanoid" id="A0A251T830"/>